<evidence type="ECO:0000313" key="5">
    <source>
        <dbReference type="Proteomes" id="UP000236290"/>
    </source>
</evidence>
<feature type="domain" description="CCHC-type" evidence="3">
    <location>
        <begin position="259"/>
        <end position="275"/>
    </location>
</feature>
<dbReference type="PROSITE" id="PS50158">
    <property type="entry name" value="ZF_CCHC"/>
    <property type="match status" value="8"/>
</dbReference>
<reference evidence="4 5" key="1">
    <citation type="submission" date="2017-02" db="EMBL/GenBank/DDBJ databases">
        <title>Genomes of Trichoderma spp. with biocontrol activity.</title>
        <authorList>
            <person name="Gardiner D."/>
            <person name="Kazan K."/>
            <person name="Vos C."/>
            <person name="Harvey P."/>
        </authorList>
    </citation>
    <scope>NUCLEOTIDE SEQUENCE [LARGE SCALE GENOMIC DNA]</scope>
    <source>
        <strain evidence="4 5">Tr1</strain>
    </source>
</reference>
<protein>
    <recommendedName>
        <fullName evidence="3">CCHC-type domain-containing protein</fullName>
    </recommendedName>
</protein>
<keyword evidence="1" id="KW-0862">Zinc</keyword>
<feature type="domain" description="CCHC-type" evidence="3">
    <location>
        <begin position="357"/>
        <end position="372"/>
    </location>
</feature>
<dbReference type="Proteomes" id="UP000236290">
    <property type="component" value="Unassembled WGS sequence"/>
</dbReference>
<proteinExistence type="predicted"/>
<feature type="domain" description="CCHC-type" evidence="3">
    <location>
        <begin position="68"/>
        <end position="84"/>
    </location>
</feature>
<dbReference type="GO" id="GO:0008270">
    <property type="term" value="F:zinc ion binding"/>
    <property type="evidence" value="ECO:0007669"/>
    <property type="project" value="UniProtKB-KW"/>
</dbReference>
<feature type="domain" description="CCHC-type" evidence="3">
    <location>
        <begin position="111"/>
        <end position="126"/>
    </location>
</feature>
<dbReference type="OrthoDB" id="8026949at2759"/>
<dbReference type="PANTHER" id="PTHR23002">
    <property type="entry name" value="ZINC FINGER CCHC DOMAIN CONTAINING PROTEIN"/>
    <property type="match status" value="1"/>
</dbReference>
<accession>A0A2K0TYP0</accession>
<dbReference type="GO" id="GO:0003676">
    <property type="term" value="F:nucleic acid binding"/>
    <property type="evidence" value="ECO:0007669"/>
    <property type="project" value="InterPro"/>
</dbReference>
<feature type="region of interest" description="Disordered" evidence="2">
    <location>
        <begin position="419"/>
        <end position="458"/>
    </location>
</feature>
<comment type="caution">
    <text evidence="4">The sequence shown here is derived from an EMBL/GenBank/DDBJ whole genome shotgun (WGS) entry which is preliminary data.</text>
</comment>
<evidence type="ECO:0000256" key="2">
    <source>
        <dbReference type="SAM" id="MobiDB-lite"/>
    </source>
</evidence>
<dbReference type="InterPro" id="IPR001878">
    <property type="entry name" value="Znf_CCHC"/>
</dbReference>
<feature type="region of interest" description="Disordered" evidence="2">
    <location>
        <begin position="1"/>
        <end position="51"/>
    </location>
</feature>
<organism evidence="4 5">
    <name type="scientific">Trichoderma harzianum</name>
    <name type="common">Hypocrea lixii</name>
    <dbReference type="NCBI Taxonomy" id="5544"/>
    <lineage>
        <taxon>Eukaryota</taxon>
        <taxon>Fungi</taxon>
        <taxon>Dikarya</taxon>
        <taxon>Ascomycota</taxon>
        <taxon>Pezizomycotina</taxon>
        <taxon>Sordariomycetes</taxon>
        <taxon>Hypocreomycetidae</taxon>
        <taxon>Hypocreales</taxon>
        <taxon>Hypocreaceae</taxon>
        <taxon>Trichoderma</taxon>
    </lineage>
</organism>
<dbReference type="InterPro" id="IPR036875">
    <property type="entry name" value="Znf_CCHC_sf"/>
</dbReference>
<evidence type="ECO:0000313" key="4">
    <source>
        <dbReference type="EMBL" id="PNP50625.1"/>
    </source>
</evidence>
<evidence type="ECO:0000259" key="3">
    <source>
        <dbReference type="PROSITE" id="PS50158"/>
    </source>
</evidence>
<dbReference type="SUPFAM" id="SSF57756">
    <property type="entry name" value="Retrovirus zinc finger-like domains"/>
    <property type="match status" value="5"/>
</dbReference>
<dbReference type="Gene3D" id="4.10.60.10">
    <property type="entry name" value="Zinc finger, CCHC-type"/>
    <property type="match status" value="5"/>
</dbReference>
<feature type="domain" description="CCHC-type" evidence="3">
    <location>
        <begin position="312"/>
        <end position="327"/>
    </location>
</feature>
<name>A0A2K0TYP0_TRIHA</name>
<evidence type="ECO:0000256" key="1">
    <source>
        <dbReference type="PROSITE-ProRule" id="PRU00047"/>
    </source>
</evidence>
<sequence length="458" mass="50701">MGDWGSGVGDGGWGAPANHPFHDKGYAGGDTWGQDSGERADNVGYSNEDNYKGGGDDAGASAAYGNDKCFGCGEEGHRRAECPNFVEKTCHFCKREGHLRNVCPDAPPMTCTNCGKAGHFRNSCENARKVNRDHVADTTPDAAWDKLKQAARERDVDDAKEAIEEYVKALAGEVTYRQIQERLMDENVKLWLISTQRELIDTFTNMDLQGNIDKKYSVSVRFSDKPERPREINVWPDGIDEILSRLDDAGIVVDRGVPKCYNCGELGHTTKGCSQEKVEHNAEKPKISCYNCNAEGHRLRDCPEPRVDKFACKNCGKSGHNARECEEPPNLDNVECRKCNKTGHFAKDCPDGGSRACRNCGQEGHISKDCDQPKNMDSVVCRNCDETGHFSKECPKPRDWSKVQCSNCEQFGHTKVRCKKPPKESDAFEEHAYGGEADEQPPQPNDGYGEAAGCGDDW</sequence>
<feature type="compositionally biased region" description="Basic and acidic residues" evidence="2">
    <location>
        <begin position="421"/>
        <end position="433"/>
    </location>
</feature>
<gene>
    <name evidence="4" type="ORF">THARTR1_08643</name>
</gene>
<feature type="domain" description="CCHC-type" evidence="3">
    <location>
        <begin position="381"/>
        <end position="396"/>
    </location>
</feature>
<feature type="compositionally biased region" description="Gly residues" evidence="2">
    <location>
        <begin position="1"/>
        <end position="14"/>
    </location>
</feature>
<dbReference type="SMART" id="SM00343">
    <property type="entry name" value="ZnF_C2HC"/>
    <property type="match status" value="10"/>
</dbReference>
<dbReference type="InterPro" id="IPR051714">
    <property type="entry name" value="Znf_CCHC_NABP"/>
</dbReference>
<feature type="domain" description="CCHC-type" evidence="3">
    <location>
        <begin position="336"/>
        <end position="351"/>
    </location>
</feature>
<keyword evidence="1" id="KW-0479">Metal-binding</keyword>
<dbReference type="AlphaFoldDB" id="A0A2K0TYP0"/>
<feature type="domain" description="CCHC-type" evidence="3">
    <location>
        <begin position="289"/>
        <end position="304"/>
    </location>
</feature>
<dbReference type="Pfam" id="PF00098">
    <property type="entry name" value="zf-CCHC"/>
    <property type="match status" value="6"/>
</dbReference>
<dbReference type="EMBL" id="MTYI01000149">
    <property type="protein sequence ID" value="PNP50625.1"/>
    <property type="molecule type" value="Genomic_DNA"/>
</dbReference>
<keyword evidence="1" id="KW-0863">Zinc-finger</keyword>